<keyword evidence="6" id="KW-0406">Ion transport</keyword>
<dbReference type="SUPFAM" id="SSF47473">
    <property type="entry name" value="EF-hand"/>
    <property type="match status" value="1"/>
</dbReference>
<dbReference type="InterPro" id="IPR027359">
    <property type="entry name" value="Volt_channel_dom_sf"/>
</dbReference>
<feature type="domain" description="EF-hand" evidence="10">
    <location>
        <begin position="383"/>
        <end position="418"/>
    </location>
</feature>
<protein>
    <recommendedName>
        <fullName evidence="10">EF-hand domain-containing protein</fullName>
    </recommendedName>
</protein>
<comment type="subunit">
    <text evidence="3">Homodimer.</text>
</comment>
<keyword evidence="6" id="KW-0851">Voltage-gated channel</keyword>
<feature type="transmembrane region" description="Helical" evidence="9">
    <location>
        <begin position="524"/>
        <end position="541"/>
    </location>
</feature>
<feature type="transmembrane region" description="Helical" evidence="9">
    <location>
        <begin position="676"/>
        <end position="701"/>
    </location>
</feature>
<dbReference type="PANTHER" id="PTHR46988:SF4">
    <property type="entry name" value="ION TRANSPORT DOMAIN-CONTAINING PROTEIN"/>
    <property type="match status" value="1"/>
</dbReference>
<comment type="subcellular location">
    <subcellularLocation>
        <location evidence="1">Membrane</location>
        <topology evidence="1">Multi-pass membrane protein</topology>
    </subcellularLocation>
</comment>
<comment type="similarity">
    <text evidence="2">Belongs to the calcium channel alpha-1 subunit (TC 1.A.1.11) family. Two pore calcium channel subfamily.</text>
</comment>
<feature type="transmembrane region" description="Helical" evidence="9">
    <location>
        <begin position="301"/>
        <end position="325"/>
    </location>
</feature>
<keyword evidence="8 9" id="KW-0472">Membrane</keyword>
<evidence type="ECO:0000259" key="10">
    <source>
        <dbReference type="PROSITE" id="PS50222"/>
    </source>
</evidence>
<sequence>MDPLETTPLNPTTPNLINSILPSHVLVRAALHVEEALKSTPSSPSTVRFFKHPKLSSSAQLMNHIRLVTYRFTSNYFSFLASASITVQLLLTFFQPPPWCGDDCHDLFDSKLYPSFPSWMLVPQGTSAFLEKLTLATILLELFLRTVYLTEPPRYFDCSSLFRSDPSSSSRLPVSVKNSIYIITTLSLSSFAFFPSATSSLPPVKPFLRLVLFVIASESTIRELSLIRSLLPEVMRILMLEFLLLTIYAWFGTVVFANGSEEGNASFSDFPNAMWNLWVLLTTANFPNVMMPAYSENRATFLYFSSFLLIAYYFMMNLLLAAIYSDYDKFMKAKRERVEQNQKANLEEAFALLDVNGEDEISKETVSSLFDFLNEHCPDVGYIDSVRAKLLFAILDSSGDNLVDIDEFLKFCQVLSLEFASADSYRGWFELSFPSPWERVNSIVEHRMFAVLVDWILVMNAVVIALQSQHELAGDKESGKETSAEIWGWECYETVFTCFYFVEMVLRVLSSGWKGYWEMNRNKFDFVVTMITVGVSVYVYYPNQENDHRWIRYVMMLRLLRLLRLVVALEQFQVIGATLTEVLPNASRMLLVLFCTFYLFSTIGVLFFGGLINTDPNSVYSGRLKGTEFDDSNFWANSFNDHCSAFVTLFELLVINNWTVTCDGFAAASNSKLARLFFVSFHLIGVVVINNLVISFVVEAFMTEYNAAGSRTGRKSNRTDRGVTVSSQQATFDATSITGTRSGVEGTYYAKVGRRGVGSRR</sequence>
<dbReference type="GO" id="GO:0005509">
    <property type="term" value="F:calcium ion binding"/>
    <property type="evidence" value="ECO:0007669"/>
    <property type="project" value="InterPro"/>
</dbReference>
<dbReference type="Gene3D" id="1.20.120.350">
    <property type="entry name" value="Voltage-gated potassium channels. Chain C"/>
    <property type="match status" value="1"/>
</dbReference>
<dbReference type="AlphaFoldDB" id="A0A9W7LAM2"/>
<keyword evidence="5" id="KW-0106">Calcium</keyword>
<comment type="caution">
    <text evidence="11">The sequence shown here is derived from an EMBL/GenBank/DDBJ whole genome shotgun (WGS) entry which is preliminary data.</text>
</comment>
<dbReference type="Gene3D" id="1.10.287.70">
    <property type="match status" value="2"/>
</dbReference>
<evidence type="ECO:0000256" key="4">
    <source>
        <dbReference type="ARBA" id="ARBA00022692"/>
    </source>
</evidence>
<dbReference type="SUPFAM" id="SSF81324">
    <property type="entry name" value="Voltage-gated potassium channels"/>
    <property type="match status" value="2"/>
</dbReference>
<dbReference type="Proteomes" id="UP001165065">
    <property type="component" value="Unassembled WGS sequence"/>
</dbReference>
<evidence type="ECO:0000313" key="12">
    <source>
        <dbReference type="Proteomes" id="UP001165065"/>
    </source>
</evidence>
<dbReference type="PANTHER" id="PTHR46988">
    <property type="entry name" value="TWO PORE CALCIUM CHANNEL PROTEIN 1"/>
    <property type="match status" value="1"/>
</dbReference>
<evidence type="ECO:0000256" key="2">
    <source>
        <dbReference type="ARBA" id="ARBA00009286"/>
    </source>
</evidence>
<dbReference type="InterPro" id="IPR018247">
    <property type="entry name" value="EF_Hand_1_Ca_BS"/>
</dbReference>
<evidence type="ECO:0000256" key="6">
    <source>
        <dbReference type="ARBA" id="ARBA00022882"/>
    </source>
</evidence>
<dbReference type="Gene3D" id="1.10.238.10">
    <property type="entry name" value="EF-hand"/>
    <property type="match status" value="1"/>
</dbReference>
<accession>A0A9W7LAM2</accession>
<dbReference type="GO" id="GO:0005245">
    <property type="term" value="F:voltage-gated calcium channel activity"/>
    <property type="evidence" value="ECO:0007669"/>
    <property type="project" value="InterPro"/>
</dbReference>
<evidence type="ECO:0000256" key="5">
    <source>
        <dbReference type="ARBA" id="ARBA00022837"/>
    </source>
</evidence>
<dbReference type="OrthoDB" id="416585at2759"/>
<evidence type="ECO:0000256" key="7">
    <source>
        <dbReference type="ARBA" id="ARBA00022989"/>
    </source>
</evidence>
<dbReference type="GO" id="GO:0034702">
    <property type="term" value="C:monoatomic ion channel complex"/>
    <property type="evidence" value="ECO:0007669"/>
    <property type="project" value="UniProtKB-KW"/>
</dbReference>
<evidence type="ECO:0000256" key="8">
    <source>
        <dbReference type="ARBA" id="ARBA00023136"/>
    </source>
</evidence>
<keyword evidence="4 9" id="KW-0812">Transmembrane</keyword>
<dbReference type="Pfam" id="PF00520">
    <property type="entry name" value="Ion_trans"/>
    <property type="match status" value="2"/>
</dbReference>
<keyword evidence="6" id="KW-0813">Transport</keyword>
<dbReference type="EMBL" id="BRYA01001455">
    <property type="protein sequence ID" value="GMI43542.1"/>
    <property type="molecule type" value="Genomic_DNA"/>
</dbReference>
<feature type="domain" description="EF-hand" evidence="10">
    <location>
        <begin position="341"/>
        <end position="376"/>
    </location>
</feature>
<keyword evidence="7 9" id="KW-1133">Transmembrane helix</keyword>
<feature type="transmembrane region" description="Helical" evidence="9">
    <location>
        <begin position="237"/>
        <end position="257"/>
    </location>
</feature>
<proteinExistence type="inferred from homology"/>
<evidence type="ECO:0000256" key="9">
    <source>
        <dbReference type="SAM" id="Phobius"/>
    </source>
</evidence>
<keyword evidence="6" id="KW-0407">Ion channel</keyword>
<evidence type="ECO:0000256" key="3">
    <source>
        <dbReference type="ARBA" id="ARBA00011738"/>
    </source>
</evidence>
<feature type="transmembrane region" description="Helical" evidence="9">
    <location>
        <begin position="448"/>
        <end position="466"/>
    </location>
</feature>
<dbReference type="InterPro" id="IPR002048">
    <property type="entry name" value="EF_hand_dom"/>
</dbReference>
<dbReference type="InterPro" id="IPR005821">
    <property type="entry name" value="Ion_trans_dom"/>
</dbReference>
<dbReference type="InterPro" id="IPR044581">
    <property type="entry name" value="TPC1_plant"/>
</dbReference>
<gene>
    <name evidence="11" type="ORF">TrCOL_g2384</name>
</gene>
<keyword evidence="12" id="KW-1185">Reference proteome</keyword>
<reference evidence="12" key="1">
    <citation type="journal article" date="2023" name="Commun. Biol.">
        <title>Genome analysis of Parmales, the sister group of diatoms, reveals the evolutionary specialization of diatoms from phago-mixotrophs to photoautotrophs.</title>
        <authorList>
            <person name="Ban H."/>
            <person name="Sato S."/>
            <person name="Yoshikawa S."/>
            <person name="Yamada K."/>
            <person name="Nakamura Y."/>
            <person name="Ichinomiya M."/>
            <person name="Sato N."/>
            <person name="Blanc-Mathieu R."/>
            <person name="Endo H."/>
            <person name="Kuwata A."/>
            <person name="Ogata H."/>
        </authorList>
    </citation>
    <scope>NUCLEOTIDE SEQUENCE [LARGE SCALE GENOMIC DNA]</scope>
</reference>
<name>A0A9W7LAM2_9STRA</name>
<organism evidence="11 12">
    <name type="scientific">Triparma columacea</name>
    <dbReference type="NCBI Taxonomy" id="722753"/>
    <lineage>
        <taxon>Eukaryota</taxon>
        <taxon>Sar</taxon>
        <taxon>Stramenopiles</taxon>
        <taxon>Ochrophyta</taxon>
        <taxon>Bolidophyceae</taxon>
        <taxon>Parmales</taxon>
        <taxon>Triparmaceae</taxon>
        <taxon>Triparma</taxon>
    </lineage>
</organism>
<dbReference type="PROSITE" id="PS00018">
    <property type="entry name" value="EF_HAND_1"/>
    <property type="match status" value="1"/>
</dbReference>
<feature type="transmembrane region" description="Helical" evidence="9">
    <location>
        <begin position="590"/>
        <end position="612"/>
    </location>
</feature>
<evidence type="ECO:0000256" key="1">
    <source>
        <dbReference type="ARBA" id="ARBA00004141"/>
    </source>
</evidence>
<evidence type="ECO:0000313" key="11">
    <source>
        <dbReference type="EMBL" id="GMI43542.1"/>
    </source>
</evidence>
<dbReference type="PROSITE" id="PS50222">
    <property type="entry name" value="EF_HAND_2"/>
    <property type="match status" value="2"/>
</dbReference>
<dbReference type="InterPro" id="IPR011992">
    <property type="entry name" value="EF-hand-dom_pair"/>
</dbReference>